<sequence>MKDLSNMVLFTETHQSYYVFTKEGGIQKWNEIQEQDFSEDLVVDYHKVSDEPVEIPPYNWYVRLGDESNVLYRNNSDRTLEKQSDVRLVLESSVPLLISSDESDIYQDIFNFDYFSDEHLPELEFVVK</sequence>
<dbReference type="Proteomes" id="UP000224877">
    <property type="component" value="Segment"/>
</dbReference>
<organism evidence="1 2">
    <name type="scientific">Tenacibaculum phage pT24</name>
    <dbReference type="NCBI Taxonomy" id="1880590"/>
    <lineage>
        <taxon>Viruses</taxon>
        <taxon>Duplodnaviria</taxon>
        <taxon>Heunggongvirae</taxon>
        <taxon>Uroviricota</taxon>
        <taxon>Caudoviricetes</taxon>
        <taxon>Kungbxnavirus</taxon>
        <taxon>Kungbxnavirus pT24</taxon>
    </lineage>
</organism>
<protein>
    <submittedName>
        <fullName evidence="1">Uncharacterized protein</fullName>
    </submittedName>
</protein>
<evidence type="ECO:0000313" key="1">
    <source>
        <dbReference type="EMBL" id="BAX25568.1"/>
    </source>
</evidence>
<evidence type="ECO:0000313" key="2">
    <source>
        <dbReference type="Proteomes" id="UP000224877"/>
    </source>
</evidence>
<gene>
    <name evidence="1" type="ORF">BPT24_295</name>
</gene>
<reference evidence="1 2" key="1">
    <citation type="submission" date="2016-07" db="EMBL/GenBank/DDBJ databases">
        <title>Characterization of three bacteriophages infecting bacteria isolated from shrimp culture pond water.</title>
        <authorList>
            <person name="Khoa H.V."/>
        </authorList>
    </citation>
    <scope>NUCLEOTIDE SEQUENCE [LARGE SCALE GENOMIC DNA]</scope>
</reference>
<keyword evidence="2" id="KW-1185">Reference proteome</keyword>
<name>A0A1W7GKR7_9CAUD</name>
<accession>A0A1W7GKR7</accession>
<dbReference type="EMBL" id="LC168164">
    <property type="protein sequence ID" value="BAX25568.1"/>
    <property type="molecule type" value="Genomic_DNA"/>
</dbReference>
<proteinExistence type="predicted"/>